<proteinExistence type="inferred from homology"/>
<dbReference type="Gene3D" id="3.10.20.70">
    <property type="entry name" value="Glutamine synthetase, N-terminal domain"/>
    <property type="match status" value="1"/>
</dbReference>
<feature type="domain" description="GS catalytic" evidence="8">
    <location>
        <begin position="136"/>
        <end position="481"/>
    </location>
</feature>
<organism evidence="10 11">
    <name type="scientific">Helobdella robusta</name>
    <name type="common">Californian leech</name>
    <dbReference type="NCBI Taxonomy" id="6412"/>
    <lineage>
        <taxon>Eukaryota</taxon>
        <taxon>Metazoa</taxon>
        <taxon>Spiralia</taxon>
        <taxon>Lophotrochozoa</taxon>
        <taxon>Annelida</taxon>
        <taxon>Clitellata</taxon>
        <taxon>Hirudinea</taxon>
        <taxon>Rhynchobdellida</taxon>
        <taxon>Glossiphoniidae</taxon>
        <taxon>Helobdella</taxon>
    </lineage>
</organism>
<evidence type="ECO:0000256" key="5">
    <source>
        <dbReference type="ARBA" id="ARBA00042675"/>
    </source>
</evidence>
<dbReference type="KEGG" id="hro:HELRODRAFT_116562"/>
<reference evidence="9 11" key="2">
    <citation type="journal article" date="2013" name="Nature">
        <title>Insights into bilaterian evolution from three spiralian genomes.</title>
        <authorList>
            <person name="Simakov O."/>
            <person name="Marletaz F."/>
            <person name="Cho S.J."/>
            <person name="Edsinger-Gonzales E."/>
            <person name="Havlak P."/>
            <person name="Hellsten U."/>
            <person name="Kuo D.H."/>
            <person name="Larsson T."/>
            <person name="Lv J."/>
            <person name="Arendt D."/>
            <person name="Savage R."/>
            <person name="Osoegawa K."/>
            <person name="de Jong P."/>
            <person name="Grimwood J."/>
            <person name="Chapman J.A."/>
            <person name="Shapiro H."/>
            <person name="Aerts A."/>
            <person name="Otillar R.P."/>
            <person name="Terry A.Y."/>
            <person name="Boore J.L."/>
            <person name="Grigoriev I.V."/>
            <person name="Lindberg D.R."/>
            <person name="Seaver E.C."/>
            <person name="Weisblat D.A."/>
            <person name="Putnam N.H."/>
            <person name="Rokhsar D.S."/>
        </authorList>
    </citation>
    <scope>NUCLEOTIDE SEQUENCE</scope>
</reference>
<dbReference type="InParanoid" id="T1EGG1"/>
<comment type="function">
    <text evidence="2">May act as a component of the cytoskeleton or as a chaperone for the reorganization of intermediate filament proteins during terminal differentiation in the lens. Does not seem to have enzymatic activity.</text>
</comment>
<dbReference type="Gene3D" id="3.30.590.10">
    <property type="entry name" value="Glutamine synthetase/guanido kinase, catalytic domain"/>
    <property type="match status" value="1"/>
</dbReference>
<comment type="subunit">
    <text evidence="3">Dodecamer. Interacts with BFSP2 and VIM.</text>
</comment>
<dbReference type="SUPFAM" id="SSF55931">
    <property type="entry name" value="Glutamine synthetase/guanido kinase"/>
    <property type="match status" value="1"/>
</dbReference>
<name>T1EGG1_HELRO</name>
<reference evidence="10" key="3">
    <citation type="submission" date="2015-06" db="UniProtKB">
        <authorList>
            <consortium name="EnsemblMetazoa"/>
        </authorList>
    </citation>
    <scope>IDENTIFICATION</scope>
</reference>
<evidence type="ECO:0000256" key="4">
    <source>
        <dbReference type="ARBA" id="ARBA00039404"/>
    </source>
</evidence>
<evidence type="ECO:0000256" key="6">
    <source>
        <dbReference type="PROSITE-ProRule" id="PRU01331"/>
    </source>
</evidence>
<dbReference type="Proteomes" id="UP000015101">
    <property type="component" value="Unassembled WGS sequence"/>
</dbReference>
<dbReference type="GO" id="GO:0003824">
    <property type="term" value="F:catalytic activity"/>
    <property type="evidence" value="ECO:0007669"/>
    <property type="project" value="InterPro"/>
</dbReference>
<dbReference type="EnsemblMetazoa" id="HelroT116562">
    <property type="protein sequence ID" value="HelroP116562"/>
    <property type="gene ID" value="HelroG116562"/>
</dbReference>
<dbReference type="OMA" id="NIMTFRL"/>
<evidence type="ECO:0000313" key="10">
    <source>
        <dbReference type="EnsemblMetazoa" id="HelroP116562"/>
    </source>
</evidence>
<dbReference type="GeneID" id="20195663"/>
<dbReference type="PANTHER" id="PTHR43407">
    <property type="entry name" value="GLUTAMINE SYNTHETASE"/>
    <property type="match status" value="1"/>
</dbReference>
<evidence type="ECO:0000313" key="9">
    <source>
        <dbReference type="EMBL" id="ESN90165.1"/>
    </source>
</evidence>
<accession>T1EGG1</accession>
<dbReference type="RefSeq" id="XP_009031742.1">
    <property type="nucleotide sequence ID" value="XM_009033494.1"/>
</dbReference>
<dbReference type="InterPro" id="IPR014746">
    <property type="entry name" value="Gln_synth/guanido_kin_cat_dom"/>
</dbReference>
<dbReference type="GO" id="GO:0005737">
    <property type="term" value="C:cytoplasm"/>
    <property type="evidence" value="ECO:0000318"/>
    <property type="project" value="GO_Central"/>
</dbReference>
<reference evidence="11" key="1">
    <citation type="submission" date="2012-12" db="EMBL/GenBank/DDBJ databases">
        <authorList>
            <person name="Hellsten U."/>
            <person name="Grimwood J."/>
            <person name="Chapman J.A."/>
            <person name="Shapiro H."/>
            <person name="Aerts A."/>
            <person name="Otillar R.P."/>
            <person name="Terry A.Y."/>
            <person name="Boore J.L."/>
            <person name="Simakov O."/>
            <person name="Marletaz F."/>
            <person name="Cho S.-J."/>
            <person name="Edsinger-Gonzales E."/>
            <person name="Havlak P."/>
            <person name="Kuo D.-H."/>
            <person name="Larsson T."/>
            <person name="Lv J."/>
            <person name="Arendt D."/>
            <person name="Savage R."/>
            <person name="Osoegawa K."/>
            <person name="de Jong P."/>
            <person name="Lindberg D.R."/>
            <person name="Seaver E.C."/>
            <person name="Weisblat D.A."/>
            <person name="Putnam N.H."/>
            <person name="Grigoriev I.V."/>
            <person name="Rokhsar D.S."/>
        </authorList>
    </citation>
    <scope>NUCLEOTIDE SEQUENCE</scope>
</reference>
<evidence type="ECO:0000259" key="8">
    <source>
        <dbReference type="PROSITE" id="PS51987"/>
    </source>
</evidence>
<evidence type="ECO:0000256" key="7">
    <source>
        <dbReference type="RuleBase" id="RU000384"/>
    </source>
</evidence>
<dbReference type="eggNOG" id="KOG0683">
    <property type="taxonomic scope" value="Eukaryota"/>
</dbReference>
<dbReference type="SMART" id="SM01230">
    <property type="entry name" value="Gln-synt_C"/>
    <property type="match status" value="1"/>
</dbReference>
<keyword evidence="11" id="KW-1185">Reference proteome</keyword>
<dbReference type="InterPro" id="IPR036651">
    <property type="entry name" value="Gln_synt_N_sf"/>
</dbReference>
<dbReference type="GO" id="GO:0016020">
    <property type="term" value="C:membrane"/>
    <property type="evidence" value="ECO:0000318"/>
    <property type="project" value="GO_Central"/>
</dbReference>
<evidence type="ECO:0000256" key="1">
    <source>
        <dbReference type="ARBA" id="ARBA00009897"/>
    </source>
</evidence>
<dbReference type="Pfam" id="PF00120">
    <property type="entry name" value="Gln-synt_C"/>
    <property type="match status" value="1"/>
</dbReference>
<evidence type="ECO:0000256" key="3">
    <source>
        <dbReference type="ARBA" id="ARBA00038790"/>
    </source>
</evidence>
<sequence>MLEQGFDIKELHEVEKKIGKKFDYMRFSFADFNGIARGVSMPRRQAVKALKSGFSLFLGNITLGPRGEPSSSKEIVDLRFPNCNFIPSPATLTHLAWAGRKKDFLSETDQRVVGQVLCESAWTAPFRNGSAIDSLPRFILRRQLDRLEKLGYIFKSAFEVEFTLYDEKTGLPVFNGLDAVTTLVLAKFEDYLYTLEENLKMAGVEVTSMLVEHGLGQFELTLEPLDGVKSADALFICKQAIKEISIQRGYVASFMSKPSKYASANGLHLNMSLWKKEEDGKLVNAFYDDNDQYGLSKVHRSWIAGLIKHGKSLSALHSPTYNCYRRFHKFLAPDVITWGIDDRTVPFRAKSCSPSATYCECRMPSGASNPYLVVASAIAAGMDGIINELELPERATNVMLSIDATPEGGRQADTESVKYFPYSLAEALKELERDDLMRNSLGEEFVRWFVQLKYETEINVLSPLNDEDKWIKEKELYFEFI</sequence>
<dbReference type="CTD" id="20195663"/>
<dbReference type="OrthoDB" id="77835at2759"/>
<dbReference type="EMBL" id="KB097768">
    <property type="protein sequence ID" value="ESN90165.1"/>
    <property type="molecule type" value="Genomic_DNA"/>
</dbReference>
<comment type="similarity">
    <text evidence="1 6 7">Belongs to the glutamine synthetase family.</text>
</comment>
<dbReference type="STRING" id="6412.T1EGG1"/>
<dbReference type="EMBL" id="AMQM01008377">
    <property type="status" value="NOT_ANNOTATED_CDS"/>
    <property type="molecule type" value="Genomic_DNA"/>
</dbReference>
<dbReference type="PROSITE" id="PS51987">
    <property type="entry name" value="GS_CATALYTIC"/>
    <property type="match status" value="1"/>
</dbReference>
<dbReference type="PANTHER" id="PTHR43407:SF1">
    <property type="entry name" value="LENGSIN"/>
    <property type="match status" value="1"/>
</dbReference>
<dbReference type="HOGENOM" id="CLU_017290_0_2_1"/>
<dbReference type="InterPro" id="IPR008146">
    <property type="entry name" value="Gln_synth_cat_dom"/>
</dbReference>
<gene>
    <name evidence="10" type="primary">20195663</name>
    <name evidence="9" type="ORF">HELRODRAFT_116562</name>
</gene>
<protein>
    <recommendedName>
        <fullName evidence="4">Lengsin</fullName>
    </recommendedName>
    <alternativeName>
        <fullName evidence="5">Glutamate-ammonia ligase domain-containing protein 1</fullName>
    </alternativeName>
</protein>
<dbReference type="AlphaFoldDB" id="T1EGG1"/>
<evidence type="ECO:0000313" key="11">
    <source>
        <dbReference type="Proteomes" id="UP000015101"/>
    </source>
</evidence>
<evidence type="ECO:0000256" key="2">
    <source>
        <dbReference type="ARBA" id="ARBA00037583"/>
    </source>
</evidence>